<dbReference type="InterPro" id="IPR018389">
    <property type="entry name" value="DctP_fam"/>
</dbReference>
<evidence type="ECO:0000256" key="4">
    <source>
        <dbReference type="SAM" id="MobiDB-lite"/>
    </source>
</evidence>
<dbReference type="EMBL" id="CP000141">
    <property type="protein sequence ID" value="ABB14368.1"/>
    <property type="molecule type" value="Genomic_DNA"/>
</dbReference>
<dbReference type="InParanoid" id="Q3ACJ9"/>
<evidence type="ECO:0000313" key="5">
    <source>
        <dbReference type="EMBL" id="ABB14368.1"/>
    </source>
</evidence>
<dbReference type="PANTHER" id="PTHR33376">
    <property type="match status" value="1"/>
</dbReference>
<comment type="similarity">
    <text evidence="1">Belongs to the bacterial solute-binding protein 7 family.</text>
</comment>
<sequence length="355" mass="39703">MNLRKFGILLLALLFTFGIITGCGKGGTKTEEKKSSENNQGVIEIKLSHSSPATNDRLETACQAFKKYVEEHTNGRVKVTTYPASVLGGEREQLEGVQMGTIQMAALSTGPFPGIFPEIMVFDMPYLFPQDTRVVYKVLDGPVGQEISDLLLKKTGVRNLAFGENGFRHYTNSVRPIKKPGDMKGLKIRTMENPAHMAIVKALGGSPTPMAFNEVYSALQTKTVDGQENPISLIVSMKFYEVQKYLTLDGHIYNPYLLIINDKFYNSLPEDIRKVIDEGAKVWQKVEREENQKQIEAGMKVLKNAGMVITELTPEELEAFKQATKTVYDQFKSQIGEELLNKVIKAVEEAQKEIQ</sequence>
<dbReference type="AlphaFoldDB" id="Q3ACJ9"/>
<dbReference type="GO" id="GO:0030288">
    <property type="term" value="C:outer membrane-bounded periplasmic space"/>
    <property type="evidence" value="ECO:0007669"/>
    <property type="project" value="InterPro"/>
</dbReference>
<reference evidence="5 6" key="1">
    <citation type="journal article" date="2005" name="PLoS Genet.">
        <title>Life in hot carbon monoxide: the complete genome sequence of Carboxydothermus hydrogenoformans Z-2901.</title>
        <authorList>
            <person name="Wu M."/>
            <person name="Ren Q."/>
            <person name="Durkin A.S."/>
            <person name="Daugherty S.C."/>
            <person name="Brinkac L.M."/>
            <person name="Dodson R.J."/>
            <person name="Madupu R."/>
            <person name="Sullivan S.A."/>
            <person name="Kolonay J.F."/>
            <person name="Haft D.H."/>
            <person name="Nelson W.C."/>
            <person name="Tallon L.J."/>
            <person name="Jones K.M."/>
            <person name="Ulrich L.E."/>
            <person name="Gonzalez J.M."/>
            <person name="Zhulin I.B."/>
            <person name="Robb F.T."/>
            <person name="Eisen J.A."/>
        </authorList>
    </citation>
    <scope>NUCLEOTIDE SEQUENCE [LARGE SCALE GENOMIC DNA]</scope>
    <source>
        <strain evidence="6">ATCC BAA-161 / DSM 6008 / Z-2901</strain>
    </source>
</reference>
<dbReference type="PIRSF" id="PIRSF006470">
    <property type="entry name" value="DctB"/>
    <property type="match status" value="1"/>
</dbReference>
<dbReference type="KEGG" id="chy:CHY_1301"/>
<name>Q3ACJ9_CARHZ</name>
<dbReference type="OrthoDB" id="9815946at2"/>
<proteinExistence type="inferred from homology"/>
<dbReference type="HOGENOM" id="CLU_036176_1_3_9"/>
<dbReference type="InterPro" id="IPR038404">
    <property type="entry name" value="TRAP_DctP_sf"/>
</dbReference>
<dbReference type="Proteomes" id="UP000002706">
    <property type="component" value="Chromosome"/>
</dbReference>
<dbReference type="NCBIfam" id="TIGR00787">
    <property type="entry name" value="dctP"/>
    <property type="match status" value="1"/>
</dbReference>
<keyword evidence="6" id="KW-1185">Reference proteome</keyword>
<evidence type="ECO:0000256" key="1">
    <source>
        <dbReference type="ARBA" id="ARBA00009023"/>
    </source>
</evidence>
<organism evidence="5 6">
    <name type="scientific">Carboxydothermus hydrogenoformans (strain ATCC BAA-161 / DSM 6008 / Z-2901)</name>
    <dbReference type="NCBI Taxonomy" id="246194"/>
    <lineage>
        <taxon>Bacteria</taxon>
        <taxon>Bacillati</taxon>
        <taxon>Bacillota</taxon>
        <taxon>Clostridia</taxon>
        <taxon>Thermoanaerobacterales</taxon>
        <taxon>Thermoanaerobacteraceae</taxon>
        <taxon>Carboxydothermus</taxon>
    </lineage>
</organism>
<accession>Q3ACJ9</accession>
<dbReference type="eggNOG" id="COG1638">
    <property type="taxonomic scope" value="Bacteria"/>
</dbReference>
<keyword evidence="3" id="KW-0732">Signal</keyword>
<dbReference type="STRING" id="246194.CHY_1301"/>
<dbReference type="PROSITE" id="PS51257">
    <property type="entry name" value="PROKAR_LIPOPROTEIN"/>
    <property type="match status" value="1"/>
</dbReference>
<evidence type="ECO:0000313" key="6">
    <source>
        <dbReference type="Proteomes" id="UP000002706"/>
    </source>
</evidence>
<evidence type="ECO:0000256" key="2">
    <source>
        <dbReference type="ARBA" id="ARBA00022448"/>
    </source>
</evidence>
<dbReference type="NCBIfam" id="NF037995">
    <property type="entry name" value="TRAP_S1"/>
    <property type="match status" value="1"/>
</dbReference>
<feature type="region of interest" description="Disordered" evidence="4">
    <location>
        <begin position="26"/>
        <end position="46"/>
    </location>
</feature>
<dbReference type="Pfam" id="PF03480">
    <property type="entry name" value="DctP"/>
    <property type="match status" value="1"/>
</dbReference>
<keyword evidence="2" id="KW-0813">Transport</keyword>
<dbReference type="GO" id="GO:0055085">
    <property type="term" value="P:transmembrane transport"/>
    <property type="evidence" value="ECO:0007669"/>
    <property type="project" value="InterPro"/>
</dbReference>
<dbReference type="CDD" id="cd13676">
    <property type="entry name" value="PBP2_TRAP_DctP2_like"/>
    <property type="match status" value="1"/>
</dbReference>
<dbReference type="InterPro" id="IPR004682">
    <property type="entry name" value="TRAP_DctP"/>
</dbReference>
<dbReference type="PANTHER" id="PTHR33376:SF7">
    <property type="entry name" value="C4-DICARBOXYLATE-BINDING PROTEIN DCTB"/>
    <property type="match status" value="1"/>
</dbReference>
<evidence type="ECO:0000256" key="3">
    <source>
        <dbReference type="ARBA" id="ARBA00022729"/>
    </source>
</evidence>
<dbReference type="RefSeq" id="WP_011344211.1">
    <property type="nucleotide sequence ID" value="NC_007503.1"/>
</dbReference>
<gene>
    <name evidence="5" type="ordered locus">CHY_1301</name>
</gene>
<protein>
    <submittedName>
        <fullName evidence="5">TRAP dicarboxylate transporter, DctP subunit</fullName>
    </submittedName>
</protein>
<dbReference type="Gene3D" id="3.40.190.170">
    <property type="entry name" value="Bacterial extracellular solute-binding protein, family 7"/>
    <property type="match status" value="1"/>
</dbReference>